<accession>A0A0D0IYI9</accession>
<dbReference type="STRING" id="1602171.ST44_01845"/>
<dbReference type="AlphaFoldDB" id="A0A0D0IYI9"/>
<dbReference type="EMBL" id="JXQK01000018">
    <property type="protein sequence ID" value="KIP64675.1"/>
    <property type="molecule type" value="Genomic_DNA"/>
</dbReference>
<comment type="caution">
    <text evidence="1">The sequence shown here is derived from an EMBL/GenBank/DDBJ whole genome shotgun (WGS) entry which is preliminary data.</text>
</comment>
<evidence type="ECO:0000313" key="1">
    <source>
        <dbReference type="EMBL" id="KIP64675.1"/>
    </source>
</evidence>
<name>A0A0D0IYI9_9BACT</name>
<keyword evidence="2" id="KW-1185">Reference proteome</keyword>
<organism evidence="1 2">
    <name type="scientific">Prevotella pectinovora</name>
    <dbReference type="NCBI Taxonomy" id="1602169"/>
    <lineage>
        <taxon>Bacteria</taxon>
        <taxon>Pseudomonadati</taxon>
        <taxon>Bacteroidota</taxon>
        <taxon>Bacteroidia</taxon>
        <taxon>Bacteroidales</taxon>
        <taxon>Prevotellaceae</taxon>
        <taxon>Prevotella</taxon>
    </lineage>
</organism>
<dbReference type="Pfam" id="PF16120">
    <property type="entry name" value="DUF4836"/>
    <property type="match status" value="1"/>
</dbReference>
<evidence type="ECO:0008006" key="3">
    <source>
        <dbReference type="Google" id="ProtNLM"/>
    </source>
</evidence>
<dbReference type="InterPro" id="IPR032276">
    <property type="entry name" value="DUF4836"/>
</dbReference>
<evidence type="ECO:0000313" key="2">
    <source>
        <dbReference type="Proteomes" id="UP000032046"/>
    </source>
</evidence>
<gene>
    <name evidence="1" type="ORF">ST44_01845</name>
</gene>
<sequence>MSCICINLSCSNDDYTNAIPANSKAIISIDAGEMEPTDGNDGKGIISALFKDCGIDESGLDLTSRIYLFETAEGNLGACMKVDDSDDLNTCFEKLKEKGICDKVIKKRDFNFTLLKGSWAIGYNDKAMLIQGPILPAQQADAIRAIGKWLKQEDDDGIKSSPLFEKLNSIEGSMTMVAQADALPEKLSIPFTIGQPKGSDASQILIAASMTATKDGCLLINGNTFSLNKQVDEELQKSTGKLRKINGRYTNNISGKSLCSIFMNVNGPDFVDIAHNNPALGALLAGANTAIDMDNILRCVNGDFAISIGSYDENDMKISMVAQLANRNFLKDVDYWKKSCPAGTQIEDCGKDYFHLKGSETSLWFGASDSNEFFASSDNDIATNILKPSLHPIPRSITKHIQGNRLCMILNISEGFGDNKALSNAADIIKPIFGDIKTIIYTLK</sequence>
<reference evidence="1 2" key="1">
    <citation type="submission" date="2015-01" db="EMBL/GenBank/DDBJ databases">
        <title>Comparative genomics of non-oral Prevotella species.</title>
        <authorList>
            <person name="Accetto T."/>
            <person name="Nograsek B."/>
            <person name="Avgustin G."/>
        </authorList>
    </citation>
    <scope>NUCLEOTIDE SEQUENCE [LARGE SCALE GENOMIC DNA]</scope>
    <source>
        <strain evidence="1 2">P5-119</strain>
    </source>
</reference>
<protein>
    <recommendedName>
        <fullName evidence="3">DUF4836 domain-containing protein</fullName>
    </recommendedName>
</protein>
<dbReference type="Proteomes" id="UP000032046">
    <property type="component" value="Unassembled WGS sequence"/>
</dbReference>
<proteinExistence type="predicted"/>